<name>A0AAN7XWE0_ELEMC</name>
<dbReference type="GO" id="GO:0003723">
    <property type="term" value="F:RNA binding"/>
    <property type="evidence" value="ECO:0007669"/>
    <property type="project" value="TreeGrafter"/>
</dbReference>
<dbReference type="AlphaFoldDB" id="A0AAN7XWE0"/>
<dbReference type="GO" id="GO:0005634">
    <property type="term" value="C:nucleus"/>
    <property type="evidence" value="ECO:0007669"/>
    <property type="project" value="UniProtKB-SubCell"/>
</dbReference>
<comment type="subcellular location">
    <subcellularLocation>
        <location evidence="1">Nucleus</location>
    </subcellularLocation>
</comment>
<protein>
    <recommendedName>
        <fullName evidence="5">DNA/RNA-binding protein Alba-like domain-containing protein</fullName>
    </recommendedName>
</protein>
<comment type="similarity">
    <text evidence="2">Belongs to the histone-like Alba family.</text>
</comment>
<dbReference type="GO" id="GO:0000172">
    <property type="term" value="C:ribonuclease MRP complex"/>
    <property type="evidence" value="ECO:0007669"/>
    <property type="project" value="TreeGrafter"/>
</dbReference>
<reference evidence="6 7" key="1">
    <citation type="journal article" date="2023" name="Genes (Basel)">
        <title>Chromosome-Level Genome Assembly and Circadian Gene Repertoire of the Patagonia Blennie Eleginops maclovinus-The Closest Ancestral Proxy of Antarctic Cryonotothenioids.</title>
        <authorList>
            <person name="Cheng C.C."/>
            <person name="Rivera-Colon A.G."/>
            <person name="Minhas B.F."/>
            <person name="Wilson L."/>
            <person name="Rayamajhi N."/>
            <person name="Vargas-Chacoff L."/>
            <person name="Catchen J.M."/>
        </authorList>
    </citation>
    <scope>NUCLEOTIDE SEQUENCE [LARGE SCALE GENOMIC DNA]</scope>
    <source>
        <strain evidence="6">JMC-PN-2008</strain>
    </source>
</reference>
<reference evidence="6 7" key="2">
    <citation type="journal article" date="2023" name="Mol. Biol. Evol.">
        <title>Genomics of Secondarily Temperate Adaptation in the Only Non-Antarctic Icefish.</title>
        <authorList>
            <person name="Rivera-Colon A.G."/>
            <person name="Rayamajhi N."/>
            <person name="Minhas B.F."/>
            <person name="Madrigal G."/>
            <person name="Bilyk K.T."/>
            <person name="Yoon V."/>
            <person name="Hune M."/>
            <person name="Gregory S."/>
            <person name="Cheng C.H.C."/>
            <person name="Catchen J.M."/>
        </authorList>
    </citation>
    <scope>NUCLEOTIDE SEQUENCE [LARGE SCALE GENOMIC DNA]</scope>
    <source>
        <strain evidence="6">JMC-PN-2008</strain>
    </source>
</reference>
<feature type="region of interest" description="Disordered" evidence="4">
    <location>
        <begin position="1"/>
        <end position="59"/>
    </location>
</feature>
<evidence type="ECO:0000256" key="3">
    <source>
        <dbReference type="ARBA" id="ARBA00023242"/>
    </source>
</evidence>
<dbReference type="SUPFAM" id="SSF82704">
    <property type="entry name" value="AlbA-like"/>
    <property type="match status" value="1"/>
</dbReference>
<accession>A0AAN7XWE0</accession>
<feature type="compositionally biased region" description="Polar residues" evidence="4">
    <location>
        <begin position="176"/>
        <end position="188"/>
    </location>
</feature>
<dbReference type="InterPro" id="IPR051958">
    <property type="entry name" value="Alba-like_NAB"/>
</dbReference>
<keyword evidence="7" id="KW-1185">Reference proteome</keyword>
<evidence type="ECO:0000256" key="2">
    <source>
        <dbReference type="ARBA" id="ARBA00008018"/>
    </source>
</evidence>
<gene>
    <name evidence="6" type="ORF">PBY51_011718</name>
</gene>
<dbReference type="InterPro" id="IPR002775">
    <property type="entry name" value="DNA/RNA-bd_Alba-like"/>
</dbReference>
<feature type="compositionally biased region" description="Polar residues" evidence="4">
    <location>
        <begin position="1"/>
        <end position="20"/>
    </location>
</feature>
<dbReference type="GO" id="GO:0001682">
    <property type="term" value="P:tRNA 5'-leader removal"/>
    <property type="evidence" value="ECO:0007669"/>
    <property type="project" value="TreeGrafter"/>
</dbReference>
<dbReference type="Pfam" id="PF01918">
    <property type="entry name" value="Alba"/>
    <property type="match status" value="1"/>
</dbReference>
<dbReference type="Gene3D" id="3.30.110.20">
    <property type="entry name" value="Alba-like domain"/>
    <property type="match status" value="1"/>
</dbReference>
<evidence type="ECO:0000313" key="6">
    <source>
        <dbReference type="EMBL" id="KAK5867205.1"/>
    </source>
</evidence>
<dbReference type="InterPro" id="IPR036882">
    <property type="entry name" value="Alba-like_dom_sf"/>
</dbReference>
<feature type="domain" description="DNA/RNA-binding protein Alba-like" evidence="5">
    <location>
        <begin position="67"/>
        <end position="137"/>
    </location>
</feature>
<sequence>MSEPRGQTQSSNATSSSVMEPQSASSDPDVPPSTSSSKLGQSNFRRVSRTEENSPYPIPGLAADILHMRVKEGSKIRNLLRFATARMQGEEKDSTGTSLRQVVFTGSGRGVTKTITCVEILKRKVGGLHQVSKLYYKTVNEVWESPQQGAPGITMQRTVPAICILLSKDPLDPQENGYQAPQTQSVLTEDTERRRGLIRPASSPSSQHTAKRACLDDWSVGSP</sequence>
<evidence type="ECO:0000256" key="1">
    <source>
        <dbReference type="ARBA" id="ARBA00004123"/>
    </source>
</evidence>
<dbReference type="PANTHER" id="PTHR13516:SF5">
    <property type="entry name" value="RIBONUCLEASE P PROTEIN SUBUNIT P25"/>
    <property type="match status" value="1"/>
</dbReference>
<dbReference type="Proteomes" id="UP001346869">
    <property type="component" value="Unassembled WGS sequence"/>
</dbReference>
<evidence type="ECO:0000259" key="5">
    <source>
        <dbReference type="Pfam" id="PF01918"/>
    </source>
</evidence>
<feature type="region of interest" description="Disordered" evidence="4">
    <location>
        <begin position="173"/>
        <end position="223"/>
    </location>
</feature>
<dbReference type="PANTHER" id="PTHR13516">
    <property type="entry name" value="RIBONUCLEASE P SUBUNIT P25"/>
    <property type="match status" value="1"/>
</dbReference>
<proteinExistence type="inferred from homology"/>
<evidence type="ECO:0000256" key="4">
    <source>
        <dbReference type="SAM" id="MobiDB-lite"/>
    </source>
</evidence>
<feature type="compositionally biased region" description="Low complexity" evidence="4">
    <location>
        <begin position="21"/>
        <end position="37"/>
    </location>
</feature>
<dbReference type="EMBL" id="JAUZQC010000008">
    <property type="protein sequence ID" value="KAK5867205.1"/>
    <property type="molecule type" value="Genomic_DNA"/>
</dbReference>
<evidence type="ECO:0000313" key="7">
    <source>
        <dbReference type="Proteomes" id="UP001346869"/>
    </source>
</evidence>
<keyword evidence="3" id="KW-0539">Nucleus</keyword>
<organism evidence="6 7">
    <name type="scientific">Eleginops maclovinus</name>
    <name type="common">Patagonian blennie</name>
    <name type="synonym">Eleginus maclovinus</name>
    <dbReference type="NCBI Taxonomy" id="56733"/>
    <lineage>
        <taxon>Eukaryota</taxon>
        <taxon>Metazoa</taxon>
        <taxon>Chordata</taxon>
        <taxon>Craniata</taxon>
        <taxon>Vertebrata</taxon>
        <taxon>Euteleostomi</taxon>
        <taxon>Actinopterygii</taxon>
        <taxon>Neopterygii</taxon>
        <taxon>Teleostei</taxon>
        <taxon>Neoteleostei</taxon>
        <taxon>Acanthomorphata</taxon>
        <taxon>Eupercaria</taxon>
        <taxon>Perciformes</taxon>
        <taxon>Notothenioidei</taxon>
        <taxon>Eleginopidae</taxon>
        <taxon>Eleginops</taxon>
    </lineage>
</organism>
<comment type="caution">
    <text evidence="6">The sequence shown here is derived from an EMBL/GenBank/DDBJ whole genome shotgun (WGS) entry which is preliminary data.</text>
</comment>